<comment type="subcellular location">
    <subcellularLocation>
        <location evidence="1">Cell membrane</location>
        <topology evidence="1">Multi-pass membrane protein</topology>
    </subcellularLocation>
</comment>
<feature type="transmembrane region" description="Helical" evidence="8">
    <location>
        <begin position="274"/>
        <end position="296"/>
    </location>
</feature>
<dbReference type="EMBL" id="BAABIV010000028">
    <property type="protein sequence ID" value="GAA5004850.1"/>
    <property type="molecule type" value="Genomic_DNA"/>
</dbReference>
<keyword evidence="4 8" id="KW-0812">Transmembrane</keyword>
<dbReference type="SUPFAM" id="SSF103473">
    <property type="entry name" value="MFS general substrate transporter"/>
    <property type="match status" value="1"/>
</dbReference>
<name>A0ABP9IQK7_9ACTN</name>
<dbReference type="InterPro" id="IPR004740">
    <property type="entry name" value="Nuc_H_symport"/>
</dbReference>
<proteinExistence type="predicted"/>
<feature type="transmembrane region" description="Helical" evidence="8">
    <location>
        <begin position="328"/>
        <end position="352"/>
    </location>
</feature>
<sequence length="438" mass="46045">MRSQPPNVAPQEPAASADTAGPDEAVPATPANGDTKLFVQLTVMMLLEFAVFGSWFATVGLVLATNGLATVIGTAFTLAAVAAIVSPMLLGALGDRFLPSQKALGLAHLLGGVTMLFLPAAVRAGGGGLVLTLTFVYMLFFQPTLGLTNAIAFRHLGANQRRFPYVRVFGTVGWVVAGAVVGWLGLSSSPNLFYATALISFALGVYAFTLPNTPPPAKGVRFSVGDLVGAKAFRLLRHRNFTVLMVCALFTSVSLGVYNTYASSYAGALGFSNVAGTLALGQASEVAFIVTIPFVLKHVGMKWALFAGMCMWAVRFALFVQASNGSHAVAITAVLLQGICQDFFLVLAAMYIDEVAPVELAAQAQSMLILVVSGFGQCIGSLTSGWIYDATVGAQAHSVPADWNTIWSLPIASAAVAALVWAFFFRLPRARRPVVLEA</sequence>
<evidence type="ECO:0000313" key="9">
    <source>
        <dbReference type="EMBL" id="GAA5004850.1"/>
    </source>
</evidence>
<evidence type="ECO:0000256" key="3">
    <source>
        <dbReference type="ARBA" id="ARBA00022475"/>
    </source>
</evidence>
<feature type="transmembrane region" description="Helical" evidence="8">
    <location>
        <begin position="71"/>
        <end position="91"/>
    </location>
</feature>
<keyword evidence="10" id="KW-1185">Reference proteome</keyword>
<feature type="transmembrane region" description="Helical" evidence="8">
    <location>
        <begin position="364"/>
        <end position="387"/>
    </location>
</feature>
<keyword evidence="2" id="KW-0813">Transport</keyword>
<dbReference type="Proteomes" id="UP001500610">
    <property type="component" value="Unassembled WGS sequence"/>
</dbReference>
<evidence type="ECO:0000256" key="4">
    <source>
        <dbReference type="ARBA" id="ARBA00022692"/>
    </source>
</evidence>
<reference evidence="10" key="1">
    <citation type="journal article" date="2019" name="Int. J. Syst. Evol. Microbiol.">
        <title>The Global Catalogue of Microorganisms (GCM) 10K type strain sequencing project: providing services to taxonomists for standard genome sequencing and annotation.</title>
        <authorList>
            <consortium name="The Broad Institute Genomics Platform"/>
            <consortium name="The Broad Institute Genome Sequencing Center for Infectious Disease"/>
            <person name="Wu L."/>
            <person name="Ma J."/>
        </authorList>
    </citation>
    <scope>NUCLEOTIDE SEQUENCE [LARGE SCALE GENOMIC DNA]</scope>
    <source>
        <strain evidence="10">JCM 17657</strain>
    </source>
</reference>
<comment type="caution">
    <text evidence="9">The sequence shown here is derived from an EMBL/GenBank/DDBJ whole genome shotgun (WGS) entry which is preliminary data.</text>
</comment>
<dbReference type="PANTHER" id="PTHR23522">
    <property type="entry name" value="BLL5896 PROTEIN"/>
    <property type="match status" value="1"/>
</dbReference>
<keyword evidence="3" id="KW-1003">Cell membrane</keyword>
<evidence type="ECO:0000256" key="5">
    <source>
        <dbReference type="ARBA" id="ARBA00022989"/>
    </source>
</evidence>
<protein>
    <submittedName>
        <fullName evidence="9">MFS transporter</fullName>
    </submittedName>
</protein>
<feature type="transmembrane region" description="Helical" evidence="8">
    <location>
        <begin position="165"/>
        <end position="186"/>
    </location>
</feature>
<evidence type="ECO:0000256" key="7">
    <source>
        <dbReference type="SAM" id="MobiDB-lite"/>
    </source>
</evidence>
<feature type="transmembrane region" description="Helical" evidence="8">
    <location>
        <begin position="192"/>
        <end position="211"/>
    </location>
</feature>
<dbReference type="Gene3D" id="1.20.1250.20">
    <property type="entry name" value="MFS general substrate transporter like domains"/>
    <property type="match status" value="2"/>
</dbReference>
<gene>
    <name evidence="9" type="ORF">GCM10023257_57900</name>
</gene>
<evidence type="ECO:0000256" key="8">
    <source>
        <dbReference type="SAM" id="Phobius"/>
    </source>
</evidence>
<dbReference type="Pfam" id="PF03825">
    <property type="entry name" value="Nuc_H_symport"/>
    <property type="match status" value="1"/>
</dbReference>
<evidence type="ECO:0000313" key="10">
    <source>
        <dbReference type="Proteomes" id="UP001500610"/>
    </source>
</evidence>
<keyword evidence="5 8" id="KW-1133">Transmembrane helix</keyword>
<organism evidence="9 10">
    <name type="scientific">Streptomyces hyderabadensis</name>
    <dbReference type="NCBI Taxonomy" id="598549"/>
    <lineage>
        <taxon>Bacteria</taxon>
        <taxon>Bacillati</taxon>
        <taxon>Actinomycetota</taxon>
        <taxon>Actinomycetes</taxon>
        <taxon>Kitasatosporales</taxon>
        <taxon>Streptomycetaceae</taxon>
        <taxon>Streptomyces</taxon>
    </lineage>
</organism>
<evidence type="ECO:0000256" key="1">
    <source>
        <dbReference type="ARBA" id="ARBA00004651"/>
    </source>
</evidence>
<evidence type="ECO:0000256" key="2">
    <source>
        <dbReference type="ARBA" id="ARBA00022448"/>
    </source>
</evidence>
<feature type="transmembrane region" description="Helical" evidence="8">
    <location>
        <begin position="407"/>
        <end position="425"/>
    </location>
</feature>
<dbReference type="PANTHER" id="PTHR23522:SF4">
    <property type="entry name" value="NUCLEOSIDE PERMEASE NUPG-RELATED"/>
    <property type="match status" value="1"/>
</dbReference>
<feature type="region of interest" description="Disordered" evidence="7">
    <location>
        <begin position="1"/>
        <end position="27"/>
    </location>
</feature>
<feature type="transmembrane region" description="Helical" evidence="8">
    <location>
        <begin position="103"/>
        <end position="122"/>
    </location>
</feature>
<feature type="transmembrane region" description="Helical" evidence="8">
    <location>
        <begin position="128"/>
        <end position="153"/>
    </location>
</feature>
<evidence type="ECO:0000256" key="6">
    <source>
        <dbReference type="ARBA" id="ARBA00023136"/>
    </source>
</evidence>
<feature type="transmembrane region" description="Helical" evidence="8">
    <location>
        <begin position="46"/>
        <end position="65"/>
    </location>
</feature>
<feature type="transmembrane region" description="Helical" evidence="8">
    <location>
        <begin position="241"/>
        <end position="262"/>
    </location>
</feature>
<dbReference type="InterPro" id="IPR036259">
    <property type="entry name" value="MFS_trans_sf"/>
</dbReference>
<keyword evidence="6 8" id="KW-0472">Membrane</keyword>
<accession>A0ABP9IQK7</accession>
<feature type="transmembrane region" description="Helical" evidence="8">
    <location>
        <begin position="303"/>
        <end position="322"/>
    </location>
</feature>